<proteinExistence type="inferred from homology"/>
<sequence>MTFDARLASGMGVFAAVVDTGSFVRAAEVLDMTPPGVSRAIARLEGRLGARLFDRTTRSVKLTDEGRRFHEHITPLLAGMEQAASLVSDSATTVRGRLRVNADPFFSQLMLAPYLGNFVSRYPELELEVITRDHLGDLVADGFDVAVRFGQPQASTLVARKLLDTPILTVASPAYLKKHGMPKKPADLGTAGHICIQYRDPETGRPFRWEFHKGKSVTIVPMSGRLVINDVRTMHGICRAGHGVAQVMALGVADYLKDGSLVQILQGWPDERFPLYALYPSRHLPPAKVVAFLDFVTSVSKKV</sequence>
<keyword evidence="4" id="KW-0804">Transcription</keyword>
<dbReference type="PRINTS" id="PR00039">
    <property type="entry name" value="HTHLYSR"/>
</dbReference>
<dbReference type="SUPFAM" id="SSF46785">
    <property type="entry name" value="Winged helix' DNA-binding domain"/>
    <property type="match status" value="1"/>
</dbReference>
<dbReference type="InterPro" id="IPR036390">
    <property type="entry name" value="WH_DNA-bd_sf"/>
</dbReference>
<evidence type="ECO:0000313" key="7">
    <source>
        <dbReference type="Proteomes" id="UP000637423"/>
    </source>
</evidence>
<accession>A0A916U6B8</accession>
<gene>
    <name evidence="6" type="ORF">GCM10011396_04620</name>
</gene>
<dbReference type="InterPro" id="IPR058163">
    <property type="entry name" value="LysR-type_TF_proteobact-type"/>
</dbReference>
<reference evidence="6" key="1">
    <citation type="journal article" date="2014" name="Int. J. Syst. Evol. Microbiol.">
        <title>Complete genome sequence of Corynebacterium casei LMG S-19264T (=DSM 44701T), isolated from a smear-ripened cheese.</title>
        <authorList>
            <consortium name="US DOE Joint Genome Institute (JGI-PGF)"/>
            <person name="Walter F."/>
            <person name="Albersmeier A."/>
            <person name="Kalinowski J."/>
            <person name="Ruckert C."/>
        </authorList>
    </citation>
    <scope>NUCLEOTIDE SEQUENCE</scope>
    <source>
        <strain evidence="6">CGMCC 1.10998</strain>
    </source>
</reference>
<dbReference type="RefSeq" id="WP_188564366.1">
    <property type="nucleotide sequence ID" value="NZ_BMED01000001.1"/>
</dbReference>
<dbReference type="PANTHER" id="PTHR30537:SF5">
    <property type="entry name" value="HTH-TYPE TRANSCRIPTIONAL ACTIVATOR TTDR-RELATED"/>
    <property type="match status" value="1"/>
</dbReference>
<dbReference type="Gene3D" id="1.10.10.10">
    <property type="entry name" value="Winged helix-like DNA-binding domain superfamily/Winged helix DNA-binding domain"/>
    <property type="match status" value="1"/>
</dbReference>
<dbReference type="PROSITE" id="PS50931">
    <property type="entry name" value="HTH_LYSR"/>
    <property type="match status" value="1"/>
</dbReference>
<keyword evidence="2" id="KW-0805">Transcription regulation</keyword>
<dbReference type="CDD" id="cd08422">
    <property type="entry name" value="PBP2_CrgA_like"/>
    <property type="match status" value="1"/>
</dbReference>
<dbReference type="Pfam" id="PF03466">
    <property type="entry name" value="LysR_substrate"/>
    <property type="match status" value="1"/>
</dbReference>
<dbReference type="Pfam" id="PF00126">
    <property type="entry name" value="HTH_1"/>
    <property type="match status" value="1"/>
</dbReference>
<comment type="similarity">
    <text evidence="1">Belongs to the LysR transcriptional regulatory family.</text>
</comment>
<keyword evidence="3" id="KW-0238">DNA-binding</keyword>
<name>A0A916U6B8_9BURK</name>
<feature type="domain" description="HTH lysR-type" evidence="5">
    <location>
        <begin position="13"/>
        <end position="63"/>
    </location>
</feature>
<comment type="caution">
    <text evidence="6">The sequence shown here is derived from an EMBL/GenBank/DDBJ whole genome shotgun (WGS) entry which is preliminary data.</text>
</comment>
<evidence type="ECO:0000256" key="3">
    <source>
        <dbReference type="ARBA" id="ARBA00023125"/>
    </source>
</evidence>
<evidence type="ECO:0000256" key="2">
    <source>
        <dbReference type="ARBA" id="ARBA00023015"/>
    </source>
</evidence>
<dbReference type="SUPFAM" id="SSF53850">
    <property type="entry name" value="Periplasmic binding protein-like II"/>
    <property type="match status" value="1"/>
</dbReference>
<dbReference type="AlphaFoldDB" id="A0A916U6B8"/>
<evidence type="ECO:0000313" key="6">
    <source>
        <dbReference type="EMBL" id="GGC60761.1"/>
    </source>
</evidence>
<dbReference type="InterPro" id="IPR005119">
    <property type="entry name" value="LysR_subst-bd"/>
</dbReference>
<dbReference type="GO" id="GO:0003700">
    <property type="term" value="F:DNA-binding transcription factor activity"/>
    <property type="evidence" value="ECO:0007669"/>
    <property type="project" value="InterPro"/>
</dbReference>
<evidence type="ECO:0000256" key="4">
    <source>
        <dbReference type="ARBA" id="ARBA00023163"/>
    </source>
</evidence>
<dbReference type="GO" id="GO:0003677">
    <property type="term" value="F:DNA binding"/>
    <property type="evidence" value="ECO:0007669"/>
    <property type="project" value="UniProtKB-KW"/>
</dbReference>
<evidence type="ECO:0000259" key="5">
    <source>
        <dbReference type="PROSITE" id="PS50931"/>
    </source>
</evidence>
<protein>
    <submittedName>
        <fullName evidence="6">LysR family transcriptional regulator</fullName>
    </submittedName>
</protein>
<keyword evidence="7" id="KW-1185">Reference proteome</keyword>
<reference evidence="6" key="2">
    <citation type="submission" date="2020-09" db="EMBL/GenBank/DDBJ databases">
        <authorList>
            <person name="Sun Q."/>
            <person name="Zhou Y."/>
        </authorList>
    </citation>
    <scope>NUCLEOTIDE SEQUENCE</scope>
    <source>
        <strain evidence="6">CGMCC 1.10998</strain>
    </source>
</reference>
<dbReference type="FunFam" id="1.10.10.10:FF:000001">
    <property type="entry name" value="LysR family transcriptional regulator"/>
    <property type="match status" value="1"/>
</dbReference>
<dbReference type="InterPro" id="IPR036388">
    <property type="entry name" value="WH-like_DNA-bd_sf"/>
</dbReference>
<organism evidence="6 7">
    <name type="scientific">Undibacterium terreum</name>
    <dbReference type="NCBI Taxonomy" id="1224302"/>
    <lineage>
        <taxon>Bacteria</taxon>
        <taxon>Pseudomonadati</taxon>
        <taxon>Pseudomonadota</taxon>
        <taxon>Betaproteobacteria</taxon>
        <taxon>Burkholderiales</taxon>
        <taxon>Oxalobacteraceae</taxon>
        <taxon>Undibacterium</taxon>
    </lineage>
</organism>
<dbReference type="Proteomes" id="UP000637423">
    <property type="component" value="Unassembled WGS sequence"/>
</dbReference>
<dbReference type="InterPro" id="IPR000847">
    <property type="entry name" value="LysR_HTH_N"/>
</dbReference>
<dbReference type="EMBL" id="BMED01000001">
    <property type="protein sequence ID" value="GGC60761.1"/>
    <property type="molecule type" value="Genomic_DNA"/>
</dbReference>
<dbReference type="Gene3D" id="3.40.190.290">
    <property type="match status" value="1"/>
</dbReference>
<dbReference type="PANTHER" id="PTHR30537">
    <property type="entry name" value="HTH-TYPE TRANSCRIPTIONAL REGULATOR"/>
    <property type="match status" value="1"/>
</dbReference>
<evidence type="ECO:0000256" key="1">
    <source>
        <dbReference type="ARBA" id="ARBA00009437"/>
    </source>
</evidence>